<dbReference type="Gene3D" id="3.20.20.140">
    <property type="entry name" value="Metal-dependent hydrolases"/>
    <property type="match status" value="1"/>
</dbReference>
<dbReference type="CDD" id="cd01293">
    <property type="entry name" value="Bact_CD"/>
    <property type="match status" value="1"/>
</dbReference>
<dbReference type="EMBL" id="CP095071">
    <property type="protein sequence ID" value="UOQ83365.1"/>
    <property type="molecule type" value="Genomic_DNA"/>
</dbReference>
<evidence type="ECO:0000313" key="2">
    <source>
        <dbReference type="EMBL" id="UOQ83365.1"/>
    </source>
</evidence>
<dbReference type="InterPro" id="IPR013108">
    <property type="entry name" value="Amidohydro_3"/>
</dbReference>
<dbReference type="SUPFAM" id="SSF51556">
    <property type="entry name" value="Metallo-dependent hydrolases"/>
    <property type="match status" value="1"/>
</dbReference>
<sequence>MFDKVIKNVRLLEKDELVNVAINAGRFASITEGEMTGQITWDGQGGYLLPPFVETHTHMDTVLTAGSPRFNQSGTLYEAIEVWQERKQDLSIEDVFQRACQALQQLLAHGVLFVRAAVDISDPELTALRALIKVKKYYAGKIDLEIIAFPQDGLLASPKNQERMRKALECGADLVSAVPHLEPTREKGIASLQFCFQLAQDWDKAIHIFCDEVDDEHSRFLEVVADLAIHMNNKRVTVSHANALAYYNDVYADKVIRLVQQAKISVVACPLVNSMMQGRADPFPKGRGLTRVKQLHEAGVNVCLAHDDIRTPFYPLGTGNILQAAHLGLHLAHMSGQKDLRDVVEMITTNGATCLDIHNHYGIEAGKPANGIVLPAANLADLLSEQPKPMYVFRNGELLAETAPVETTYHHEKITT</sequence>
<proteinExistence type="predicted"/>
<dbReference type="Gene3D" id="2.30.40.10">
    <property type="entry name" value="Urease, subunit C, domain 1"/>
    <property type="match status" value="1"/>
</dbReference>
<dbReference type="SUPFAM" id="SSF51338">
    <property type="entry name" value="Composite domain of metallo-dependent hydrolases"/>
    <property type="match status" value="1"/>
</dbReference>
<dbReference type="Proteomes" id="UP000831537">
    <property type="component" value="Chromosome"/>
</dbReference>
<dbReference type="InterPro" id="IPR011059">
    <property type="entry name" value="Metal-dep_hydrolase_composite"/>
</dbReference>
<dbReference type="PANTHER" id="PTHR32027:SF0">
    <property type="entry name" value="CYTOSINE DEAMINASE"/>
    <property type="match status" value="1"/>
</dbReference>
<dbReference type="RefSeq" id="WP_244740197.1">
    <property type="nucleotide sequence ID" value="NZ_CP095071.1"/>
</dbReference>
<dbReference type="Pfam" id="PF07969">
    <property type="entry name" value="Amidohydro_3"/>
    <property type="match status" value="1"/>
</dbReference>
<dbReference type="InterPro" id="IPR052349">
    <property type="entry name" value="Metallo-hydrolase_Enzymes"/>
</dbReference>
<dbReference type="PANTHER" id="PTHR32027">
    <property type="entry name" value="CYTOSINE DEAMINASE"/>
    <property type="match status" value="1"/>
</dbReference>
<protein>
    <submittedName>
        <fullName evidence="2">Amidohydrolase family protein</fullName>
    </submittedName>
</protein>
<keyword evidence="3" id="KW-1185">Reference proteome</keyword>
<evidence type="ECO:0000313" key="3">
    <source>
        <dbReference type="Proteomes" id="UP000831537"/>
    </source>
</evidence>
<name>A0ABY4GGC1_9BACI</name>
<accession>A0ABY4GGC1</accession>
<gene>
    <name evidence="2" type="ORF">MUN87_11355</name>
</gene>
<evidence type="ECO:0000259" key="1">
    <source>
        <dbReference type="Pfam" id="PF07969"/>
    </source>
</evidence>
<feature type="domain" description="Amidohydrolase 3" evidence="1">
    <location>
        <begin position="91"/>
        <end position="388"/>
    </location>
</feature>
<reference evidence="2 3" key="1">
    <citation type="submission" date="2022-04" db="EMBL/GenBank/DDBJ databases">
        <title>Gracilibacillus sp. isolated from saltern.</title>
        <authorList>
            <person name="Won M."/>
            <person name="Lee C.-M."/>
            <person name="Woen H.-Y."/>
            <person name="Kwon S.-W."/>
        </authorList>
    </citation>
    <scope>NUCLEOTIDE SEQUENCE [LARGE SCALE GENOMIC DNA]</scope>
    <source>
        <strain evidence="2 3">SSPM10-3</strain>
    </source>
</reference>
<organism evidence="2 3">
    <name type="scientific">Gracilibacillus salinarum</name>
    <dbReference type="NCBI Taxonomy" id="2932255"/>
    <lineage>
        <taxon>Bacteria</taxon>
        <taxon>Bacillati</taxon>
        <taxon>Bacillota</taxon>
        <taxon>Bacilli</taxon>
        <taxon>Bacillales</taxon>
        <taxon>Bacillaceae</taxon>
        <taxon>Gracilibacillus</taxon>
    </lineage>
</organism>
<dbReference type="InterPro" id="IPR032466">
    <property type="entry name" value="Metal_Hydrolase"/>
</dbReference>